<dbReference type="Proteomes" id="UP000315750">
    <property type="component" value="Chromosome"/>
</dbReference>
<dbReference type="EMBL" id="CP036278">
    <property type="protein sequence ID" value="QDU58633.1"/>
    <property type="molecule type" value="Genomic_DNA"/>
</dbReference>
<accession>A0A518AV95</accession>
<gene>
    <name evidence="1" type="ORF">Pan181_48720</name>
</gene>
<protein>
    <submittedName>
        <fullName evidence="1">Uncharacterized protein</fullName>
    </submittedName>
</protein>
<dbReference type="KEGG" id="amuc:Pan181_48720"/>
<sequence>MPIVYYDADGFLPATSCDVSIAHWHPSKASLPLSLPGGFAMA</sequence>
<reference evidence="1 2" key="1">
    <citation type="submission" date="2019-02" db="EMBL/GenBank/DDBJ databases">
        <title>Deep-cultivation of Planctomycetes and their phenomic and genomic characterization uncovers novel biology.</title>
        <authorList>
            <person name="Wiegand S."/>
            <person name="Jogler M."/>
            <person name="Boedeker C."/>
            <person name="Pinto D."/>
            <person name="Vollmers J."/>
            <person name="Rivas-Marin E."/>
            <person name="Kohn T."/>
            <person name="Peeters S.H."/>
            <person name="Heuer A."/>
            <person name="Rast P."/>
            <person name="Oberbeckmann S."/>
            <person name="Bunk B."/>
            <person name="Jeske O."/>
            <person name="Meyerdierks A."/>
            <person name="Storesund J.E."/>
            <person name="Kallscheuer N."/>
            <person name="Luecker S."/>
            <person name="Lage O.M."/>
            <person name="Pohl T."/>
            <person name="Merkel B.J."/>
            <person name="Hornburger P."/>
            <person name="Mueller R.-W."/>
            <person name="Bruemmer F."/>
            <person name="Labrenz M."/>
            <person name="Spormann A.M."/>
            <person name="Op den Camp H."/>
            <person name="Overmann J."/>
            <person name="Amann R."/>
            <person name="Jetten M.S.M."/>
            <person name="Mascher T."/>
            <person name="Medema M.H."/>
            <person name="Devos D.P."/>
            <person name="Kaster A.-K."/>
            <person name="Ovreas L."/>
            <person name="Rohde M."/>
            <person name="Galperin M.Y."/>
            <person name="Jogler C."/>
        </authorList>
    </citation>
    <scope>NUCLEOTIDE SEQUENCE [LARGE SCALE GENOMIC DNA]</scope>
    <source>
        <strain evidence="1 2">Pan181</strain>
    </source>
</reference>
<dbReference type="AlphaFoldDB" id="A0A518AV95"/>
<name>A0A518AV95_9BACT</name>
<keyword evidence="2" id="KW-1185">Reference proteome</keyword>
<evidence type="ECO:0000313" key="1">
    <source>
        <dbReference type="EMBL" id="QDU58633.1"/>
    </source>
</evidence>
<proteinExistence type="predicted"/>
<evidence type="ECO:0000313" key="2">
    <source>
        <dbReference type="Proteomes" id="UP000315750"/>
    </source>
</evidence>
<organism evidence="1 2">
    <name type="scientific">Aeoliella mucimassa</name>
    <dbReference type="NCBI Taxonomy" id="2527972"/>
    <lineage>
        <taxon>Bacteria</taxon>
        <taxon>Pseudomonadati</taxon>
        <taxon>Planctomycetota</taxon>
        <taxon>Planctomycetia</taxon>
        <taxon>Pirellulales</taxon>
        <taxon>Lacipirellulaceae</taxon>
        <taxon>Aeoliella</taxon>
    </lineage>
</organism>